<organism evidence="2 3">
    <name type="scientific">Roseburia inulinivorans</name>
    <dbReference type="NCBI Taxonomy" id="360807"/>
    <lineage>
        <taxon>Bacteria</taxon>
        <taxon>Bacillati</taxon>
        <taxon>Bacillota</taxon>
        <taxon>Clostridia</taxon>
        <taxon>Lachnospirales</taxon>
        <taxon>Lachnospiraceae</taxon>
        <taxon>Roseburia</taxon>
    </lineage>
</organism>
<proteinExistence type="predicted"/>
<dbReference type="EMBL" id="CYXX01000010">
    <property type="protein sequence ID" value="CUN03710.1"/>
    <property type="molecule type" value="Genomic_DNA"/>
</dbReference>
<name>A0A173TMT2_9FIRM</name>
<dbReference type="AlphaFoldDB" id="A0A173TMT2"/>
<accession>A0A173TMT2</accession>
<sequence>MKDRNFVKEIEKLRTAVLGYDREEVVLYIRELVEYYGQKNEEAVRELYLEKMQLAAENAGLRAQIPTQEKLYEEAEGKAEEILGGAKETAATILDHAGTEKERMLREAGEAEKRILAEADRKAGETLAEADRKAGETLAEADRKAGETLTEAERKAGEILAEAGRQAEEILAEAGRQMDVILTKTREKVEKQQALYHQYRSRLEALKNGLDCIFAGCPPEEDTRDLHGKPQRPGQIQADGLEETGLREQP</sequence>
<evidence type="ECO:0000313" key="3">
    <source>
        <dbReference type="Proteomes" id="UP000095453"/>
    </source>
</evidence>
<evidence type="ECO:0000313" key="2">
    <source>
        <dbReference type="EMBL" id="CUN03710.1"/>
    </source>
</evidence>
<gene>
    <name evidence="2" type="ORF">ERS852444_01602</name>
</gene>
<protein>
    <submittedName>
        <fullName evidence="2">V-type ATP synthase subunit E</fullName>
    </submittedName>
</protein>
<reference evidence="2 3" key="1">
    <citation type="submission" date="2015-09" db="EMBL/GenBank/DDBJ databases">
        <authorList>
            <consortium name="Pathogen Informatics"/>
        </authorList>
    </citation>
    <scope>NUCLEOTIDE SEQUENCE [LARGE SCALE GENOMIC DNA]</scope>
    <source>
        <strain evidence="2 3">2789STDY5608887</strain>
    </source>
</reference>
<feature type="region of interest" description="Disordered" evidence="1">
    <location>
        <begin position="218"/>
        <end position="250"/>
    </location>
</feature>
<dbReference type="Proteomes" id="UP000095453">
    <property type="component" value="Unassembled WGS sequence"/>
</dbReference>
<evidence type="ECO:0000256" key="1">
    <source>
        <dbReference type="SAM" id="MobiDB-lite"/>
    </source>
</evidence>
<dbReference type="RefSeq" id="WP_055168976.1">
    <property type="nucleotide sequence ID" value="NZ_CYXX01000010.1"/>
</dbReference>